<gene>
    <name evidence="2" type="ORF">GCM10009827_020330</name>
</gene>
<dbReference type="EMBL" id="BAAAQD010000003">
    <property type="protein sequence ID" value="GAA1506504.1"/>
    <property type="molecule type" value="Genomic_DNA"/>
</dbReference>
<evidence type="ECO:0000256" key="1">
    <source>
        <dbReference type="SAM" id="SignalP"/>
    </source>
</evidence>
<dbReference type="PANTHER" id="PTHR39335:SF1">
    <property type="entry name" value="BLL4220 PROTEIN"/>
    <property type="match status" value="1"/>
</dbReference>
<evidence type="ECO:0000313" key="3">
    <source>
        <dbReference type="Proteomes" id="UP001501470"/>
    </source>
</evidence>
<name>A0ABP4KML8_9ACTN</name>
<keyword evidence="1" id="KW-0732">Signal</keyword>
<organism evidence="2 3">
    <name type="scientific">Dactylosporangium maewongense</name>
    <dbReference type="NCBI Taxonomy" id="634393"/>
    <lineage>
        <taxon>Bacteria</taxon>
        <taxon>Bacillati</taxon>
        <taxon>Actinomycetota</taxon>
        <taxon>Actinomycetes</taxon>
        <taxon>Micromonosporales</taxon>
        <taxon>Micromonosporaceae</taxon>
        <taxon>Dactylosporangium</taxon>
    </lineage>
</organism>
<evidence type="ECO:0000313" key="2">
    <source>
        <dbReference type="EMBL" id="GAA1506504.1"/>
    </source>
</evidence>
<dbReference type="PROSITE" id="PS51257">
    <property type="entry name" value="PROKAR_LIPOPROTEIN"/>
    <property type="match status" value="1"/>
</dbReference>
<sequence length="191" mass="19675">MRKMILTLAVAAAAALSLTACDSIDLTKQDQAATGAEAPAAAETGNGTPAAAGTAAATTAAATVAGVKVRDDATLGKVVTDWKGWTLYRFEKDTPKPSKSTCEADCLAKWPYVPYAENMKIEGVDQKLIGKVTRADGALQLTINGWPAYRFAGDAKVGETKGQGVGGVWFAFTPEGKKAQAVTGDSGNGGY</sequence>
<dbReference type="Proteomes" id="UP001501470">
    <property type="component" value="Unassembled WGS sequence"/>
</dbReference>
<evidence type="ECO:0008006" key="4">
    <source>
        <dbReference type="Google" id="ProtNLM"/>
    </source>
</evidence>
<comment type="caution">
    <text evidence="2">The sequence shown here is derived from an EMBL/GenBank/DDBJ whole genome shotgun (WGS) entry which is preliminary data.</text>
</comment>
<feature type="signal peptide" evidence="1">
    <location>
        <begin position="1"/>
        <end position="20"/>
    </location>
</feature>
<feature type="chain" id="PRO_5047244561" description="Lipoprotein" evidence="1">
    <location>
        <begin position="21"/>
        <end position="191"/>
    </location>
</feature>
<accession>A0ABP4KML8</accession>
<dbReference type="InterPro" id="IPR005297">
    <property type="entry name" value="Lipoprotein_repeat"/>
</dbReference>
<keyword evidence="3" id="KW-1185">Reference proteome</keyword>
<reference evidence="3" key="1">
    <citation type="journal article" date="2019" name="Int. J. Syst. Evol. Microbiol.">
        <title>The Global Catalogue of Microorganisms (GCM) 10K type strain sequencing project: providing services to taxonomists for standard genome sequencing and annotation.</title>
        <authorList>
            <consortium name="The Broad Institute Genomics Platform"/>
            <consortium name="The Broad Institute Genome Sequencing Center for Infectious Disease"/>
            <person name="Wu L."/>
            <person name="Ma J."/>
        </authorList>
    </citation>
    <scope>NUCLEOTIDE SEQUENCE [LARGE SCALE GENOMIC DNA]</scope>
    <source>
        <strain evidence="3">JCM 15933</strain>
    </source>
</reference>
<dbReference type="PANTHER" id="PTHR39335">
    <property type="entry name" value="BLL4220 PROTEIN"/>
    <property type="match status" value="1"/>
</dbReference>
<proteinExistence type="predicted"/>
<protein>
    <recommendedName>
        <fullName evidence="4">Lipoprotein</fullName>
    </recommendedName>
</protein>
<dbReference type="RefSeq" id="WP_344501545.1">
    <property type="nucleotide sequence ID" value="NZ_BAAAQD010000003.1"/>
</dbReference>
<dbReference type="Pfam" id="PF03640">
    <property type="entry name" value="Lipoprotein_15"/>
    <property type="match status" value="2"/>
</dbReference>